<name>S8DSH6_9LAMI</name>
<sequence length="301" mass="34037">YDPEYLSTPLPDGKLISDFDTAARLTVERFNSLVPFFWKVKKLLNVGSEKQLKTAADHIKSTAQKIIRHKRHQIEASAAAADDDLLSQFLTSSGNAPEFVTDAVVNFLFAGVDTISATLTWLFWLISKHPETERNILDEIRRRDDPKKLVYTQAAICETMRLFPPVPTNTKIATADVVLPDGNRVKKGWAVTYHVYAMGRSEELWGKDSGEFRPERWLEKAAGGDEWSFVNRDSCSFPVFQAGRRMCMGKEMAFMEMKRVVAAVLRHFRVVPTLEDGAEPVYVAYLTSKMMGGFPVTIHTR</sequence>
<dbReference type="InterPro" id="IPR001128">
    <property type="entry name" value="Cyt_P450"/>
</dbReference>
<dbReference type="Pfam" id="PF00067">
    <property type="entry name" value="p450"/>
    <property type="match status" value="1"/>
</dbReference>
<comment type="cofactor">
    <cofactor evidence="1 7">
        <name>heme</name>
        <dbReference type="ChEBI" id="CHEBI:30413"/>
    </cofactor>
</comment>
<evidence type="ECO:0000256" key="4">
    <source>
        <dbReference type="ARBA" id="ARBA00022723"/>
    </source>
</evidence>
<accession>S8DSH6</accession>
<dbReference type="OrthoDB" id="1470350at2759"/>
<dbReference type="AlphaFoldDB" id="S8DSH6"/>
<gene>
    <name evidence="8" type="ORF">M569_12022</name>
</gene>
<dbReference type="GO" id="GO:0004497">
    <property type="term" value="F:monooxygenase activity"/>
    <property type="evidence" value="ECO:0007669"/>
    <property type="project" value="InterPro"/>
</dbReference>
<dbReference type="PANTHER" id="PTHR24296">
    <property type="entry name" value="CYTOCHROME P450"/>
    <property type="match status" value="1"/>
</dbReference>
<evidence type="ECO:0000256" key="7">
    <source>
        <dbReference type="PIRSR" id="PIRSR602401-1"/>
    </source>
</evidence>
<comment type="subcellular location">
    <subcellularLocation>
        <location evidence="2">Membrane</location>
        <topology evidence="2">Single-pass membrane protein</topology>
    </subcellularLocation>
</comment>
<keyword evidence="6 7" id="KW-0408">Iron</keyword>
<evidence type="ECO:0000256" key="3">
    <source>
        <dbReference type="ARBA" id="ARBA00010617"/>
    </source>
</evidence>
<feature type="non-terminal residue" evidence="8">
    <location>
        <position position="1"/>
    </location>
</feature>
<evidence type="ECO:0000313" key="8">
    <source>
        <dbReference type="EMBL" id="EPS62767.1"/>
    </source>
</evidence>
<dbReference type="SUPFAM" id="SSF48264">
    <property type="entry name" value="Cytochrome P450"/>
    <property type="match status" value="1"/>
</dbReference>
<dbReference type="EMBL" id="AUSU01005917">
    <property type="protein sequence ID" value="EPS62767.1"/>
    <property type="molecule type" value="Genomic_DNA"/>
</dbReference>
<dbReference type="PRINTS" id="PR00385">
    <property type="entry name" value="P450"/>
</dbReference>
<evidence type="ECO:0000256" key="1">
    <source>
        <dbReference type="ARBA" id="ARBA00001971"/>
    </source>
</evidence>
<comment type="caution">
    <text evidence="8">The sequence shown here is derived from an EMBL/GenBank/DDBJ whole genome shotgun (WGS) entry which is preliminary data.</text>
</comment>
<dbReference type="Proteomes" id="UP000015453">
    <property type="component" value="Unassembled WGS sequence"/>
</dbReference>
<evidence type="ECO:0000313" key="9">
    <source>
        <dbReference type="Proteomes" id="UP000015453"/>
    </source>
</evidence>
<evidence type="ECO:0000256" key="6">
    <source>
        <dbReference type="ARBA" id="ARBA00023004"/>
    </source>
</evidence>
<feature type="binding site" description="axial binding residue" evidence="7">
    <location>
        <position position="247"/>
    </location>
    <ligand>
        <name>heme</name>
        <dbReference type="ChEBI" id="CHEBI:30413"/>
    </ligand>
    <ligandPart>
        <name>Fe</name>
        <dbReference type="ChEBI" id="CHEBI:18248"/>
    </ligandPart>
</feature>
<dbReference type="InterPro" id="IPR036396">
    <property type="entry name" value="Cyt_P450_sf"/>
</dbReference>
<keyword evidence="9" id="KW-1185">Reference proteome</keyword>
<keyword evidence="7" id="KW-0349">Heme</keyword>
<organism evidence="8 9">
    <name type="scientific">Genlisea aurea</name>
    <dbReference type="NCBI Taxonomy" id="192259"/>
    <lineage>
        <taxon>Eukaryota</taxon>
        <taxon>Viridiplantae</taxon>
        <taxon>Streptophyta</taxon>
        <taxon>Embryophyta</taxon>
        <taxon>Tracheophyta</taxon>
        <taxon>Spermatophyta</taxon>
        <taxon>Magnoliopsida</taxon>
        <taxon>eudicotyledons</taxon>
        <taxon>Gunneridae</taxon>
        <taxon>Pentapetalae</taxon>
        <taxon>asterids</taxon>
        <taxon>lamiids</taxon>
        <taxon>Lamiales</taxon>
        <taxon>Lentibulariaceae</taxon>
        <taxon>Genlisea</taxon>
    </lineage>
</organism>
<protein>
    <recommendedName>
        <fullName evidence="10">Cytochrome P450</fullName>
    </recommendedName>
</protein>
<dbReference type="GO" id="GO:0016705">
    <property type="term" value="F:oxidoreductase activity, acting on paired donors, with incorporation or reduction of molecular oxygen"/>
    <property type="evidence" value="ECO:0007669"/>
    <property type="project" value="InterPro"/>
</dbReference>
<reference evidence="8 9" key="1">
    <citation type="journal article" date="2013" name="BMC Genomics">
        <title>The miniature genome of a carnivorous plant Genlisea aurea contains a low number of genes and short non-coding sequences.</title>
        <authorList>
            <person name="Leushkin E.V."/>
            <person name="Sutormin R.A."/>
            <person name="Nabieva E.R."/>
            <person name="Penin A.A."/>
            <person name="Kondrashov A.S."/>
            <person name="Logacheva M.D."/>
        </authorList>
    </citation>
    <scope>NUCLEOTIDE SEQUENCE [LARGE SCALE GENOMIC DNA]</scope>
</reference>
<dbReference type="GO" id="GO:0005506">
    <property type="term" value="F:iron ion binding"/>
    <property type="evidence" value="ECO:0007669"/>
    <property type="project" value="InterPro"/>
</dbReference>
<evidence type="ECO:0008006" key="10">
    <source>
        <dbReference type="Google" id="ProtNLM"/>
    </source>
</evidence>
<proteinExistence type="inferred from homology"/>
<dbReference type="PRINTS" id="PR00463">
    <property type="entry name" value="EP450I"/>
</dbReference>
<keyword evidence="4 7" id="KW-0479">Metal-binding</keyword>
<dbReference type="GO" id="GO:0020037">
    <property type="term" value="F:heme binding"/>
    <property type="evidence" value="ECO:0007669"/>
    <property type="project" value="InterPro"/>
</dbReference>
<dbReference type="GO" id="GO:0016020">
    <property type="term" value="C:membrane"/>
    <property type="evidence" value="ECO:0007669"/>
    <property type="project" value="UniProtKB-SubCell"/>
</dbReference>
<comment type="similarity">
    <text evidence="3">Belongs to the cytochrome P450 family.</text>
</comment>
<dbReference type="Gene3D" id="1.10.630.10">
    <property type="entry name" value="Cytochrome P450"/>
    <property type="match status" value="1"/>
</dbReference>
<keyword evidence="5" id="KW-0560">Oxidoreductase</keyword>
<evidence type="ECO:0000256" key="5">
    <source>
        <dbReference type="ARBA" id="ARBA00023002"/>
    </source>
</evidence>
<evidence type="ECO:0000256" key="2">
    <source>
        <dbReference type="ARBA" id="ARBA00004167"/>
    </source>
</evidence>
<dbReference type="InterPro" id="IPR002401">
    <property type="entry name" value="Cyt_P450_E_grp-I"/>
</dbReference>
<feature type="non-terminal residue" evidence="8">
    <location>
        <position position="301"/>
    </location>
</feature>